<evidence type="ECO:0000313" key="3">
    <source>
        <dbReference type="Proteomes" id="UP000274117"/>
    </source>
</evidence>
<reference evidence="2 3" key="2">
    <citation type="submission" date="2018-12" db="EMBL/GenBank/DDBJ databases">
        <title>Whole-genome sequences of fifteen clinical Streptococcus suis strains isolated from pigs between 2006 and 2018.</title>
        <authorList>
            <person name="Stevens M.J.A."/>
            <person name="Cernela N."/>
            <person name="Spoerry Serrano N."/>
            <person name="Schmitt S."/>
            <person name="Schrenzel J."/>
            <person name="Stephan R."/>
        </authorList>
    </citation>
    <scope>NUCLEOTIDE SEQUENCE [LARGE SCALE GENOMIC DNA]</scope>
    <source>
        <strain evidence="2 3">PP422</strain>
    </source>
</reference>
<gene>
    <name evidence="2" type="ORF">EI998_07510</name>
</gene>
<evidence type="ECO:0000256" key="1">
    <source>
        <dbReference type="SAM" id="Phobius"/>
    </source>
</evidence>
<organism evidence="2 3">
    <name type="scientific">Streptococcus suis</name>
    <dbReference type="NCBI Taxonomy" id="1307"/>
    <lineage>
        <taxon>Bacteria</taxon>
        <taxon>Bacillati</taxon>
        <taxon>Bacillota</taxon>
        <taxon>Bacilli</taxon>
        <taxon>Lactobacillales</taxon>
        <taxon>Streptococcaceae</taxon>
        <taxon>Streptococcus</taxon>
    </lineage>
</organism>
<keyword evidence="1" id="KW-0812">Transmembrane</keyword>
<dbReference type="AlphaFoldDB" id="A0A3R8R783"/>
<sequence length="172" mass="19199">MKRPIHLYIFVALSAIASLLRVYNAFFSHYNEEAMLQLVQSAPSIDENFLIYTKEAIGFQTNLINKVLAALLLLTVVATIVFLFMKKNEQASFTYLGYVFGALLFNTYAFIGGKGLVSIFTDELTRQGTSATLMGGYIVNIVLFAIYFGVTVFFHLRKPKEKPNAATNATDI</sequence>
<feature type="transmembrane region" description="Helical" evidence="1">
    <location>
        <begin position="131"/>
        <end position="154"/>
    </location>
</feature>
<accession>A0A3R8R783</accession>
<feature type="transmembrane region" description="Helical" evidence="1">
    <location>
        <begin position="67"/>
        <end position="85"/>
    </location>
</feature>
<proteinExistence type="predicted"/>
<dbReference type="EMBL" id="RSDO01000012">
    <property type="protein sequence ID" value="RRR52094.1"/>
    <property type="molecule type" value="Genomic_DNA"/>
</dbReference>
<evidence type="ECO:0000313" key="2">
    <source>
        <dbReference type="EMBL" id="RRR52094.1"/>
    </source>
</evidence>
<dbReference type="RefSeq" id="WP_105110245.1">
    <property type="nucleotide sequence ID" value="NZ_CP102145.1"/>
</dbReference>
<name>A0A3R8R783_STRSU</name>
<protein>
    <recommendedName>
        <fullName evidence="4">Major facilitator superfamily permease</fullName>
    </recommendedName>
</protein>
<reference evidence="2 3" key="1">
    <citation type="submission" date="2018-11" db="EMBL/GenBank/DDBJ databases">
        <authorList>
            <person name="Stevens M.J."/>
            <person name="Cernela N."/>
            <person name="Spoerry Serrano N."/>
            <person name="Schmitt S."/>
            <person name="Schrenzel J."/>
            <person name="Stephan R."/>
        </authorList>
    </citation>
    <scope>NUCLEOTIDE SEQUENCE [LARGE SCALE GENOMIC DNA]</scope>
    <source>
        <strain evidence="2 3">PP422</strain>
    </source>
</reference>
<dbReference type="Proteomes" id="UP000274117">
    <property type="component" value="Unassembled WGS sequence"/>
</dbReference>
<feature type="transmembrane region" description="Helical" evidence="1">
    <location>
        <begin position="7"/>
        <end position="26"/>
    </location>
</feature>
<keyword evidence="1" id="KW-0472">Membrane</keyword>
<feature type="transmembrane region" description="Helical" evidence="1">
    <location>
        <begin position="92"/>
        <end position="111"/>
    </location>
</feature>
<keyword evidence="1" id="KW-1133">Transmembrane helix</keyword>
<evidence type="ECO:0008006" key="4">
    <source>
        <dbReference type="Google" id="ProtNLM"/>
    </source>
</evidence>
<comment type="caution">
    <text evidence="2">The sequence shown here is derived from an EMBL/GenBank/DDBJ whole genome shotgun (WGS) entry which is preliminary data.</text>
</comment>